<dbReference type="Proteomes" id="UP000567795">
    <property type="component" value="Unassembled WGS sequence"/>
</dbReference>
<dbReference type="AlphaFoldDB" id="A0A853A471"/>
<dbReference type="EMBL" id="JACBZD010000001">
    <property type="protein sequence ID" value="NYI05501.1"/>
    <property type="molecule type" value="Genomic_DNA"/>
</dbReference>
<protein>
    <submittedName>
        <fullName evidence="2">Uncharacterized protein</fullName>
    </submittedName>
</protein>
<dbReference type="PANTHER" id="PTHR35526">
    <property type="entry name" value="ANTI-SIGMA-F FACTOR RSBW-RELATED"/>
    <property type="match status" value="1"/>
</dbReference>
<dbReference type="InterPro" id="IPR036890">
    <property type="entry name" value="HATPase_C_sf"/>
</dbReference>
<feature type="compositionally biased region" description="Basic and acidic residues" evidence="1">
    <location>
        <begin position="41"/>
        <end position="55"/>
    </location>
</feature>
<feature type="compositionally biased region" description="Low complexity" evidence="1">
    <location>
        <begin position="56"/>
        <end position="67"/>
    </location>
</feature>
<feature type="region of interest" description="Disordered" evidence="1">
    <location>
        <begin position="41"/>
        <end position="67"/>
    </location>
</feature>
<keyword evidence="3" id="KW-1185">Reference proteome</keyword>
<evidence type="ECO:0000256" key="1">
    <source>
        <dbReference type="SAM" id="MobiDB-lite"/>
    </source>
</evidence>
<feature type="compositionally biased region" description="Gly residues" evidence="1">
    <location>
        <begin position="264"/>
        <end position="278"/>
    </location>
</feature>
<reference evidence="2 3" key="1">
    <citation type="submission" date="2020-07" db="EMBL/GenBank/DDBJ databases">
        <title>Sequencing the genomes of 1000 actinobacteria strains.</title>
        <authorList>
            <person name="Klenk H.-P."/>
        </authorList>
    </citation>
    <scope>NUCLEOTIDE SEQUENCE [LARGE SCALE GENOMIC DNA]</scope>
    <source>
        <strain evidence="2 3">DSM 42178</strain>
    </source>
</reference>
<organism evidence="2 3">
    <name type="scientific">Allostreptomyces psammosilenae</name>
    <dbReference type="NCBI Taxonomy" id="1892865"/>
    <lineage>
        <taxon>Bacteria</taxon>
        <taxon>Bacillati</taxon>
        <taxon>Actinomycetota</taxon>
        <taxon>Actinomycetes</taxon>
        <taxon>Kitasatosporales</taxon>
        <taxon>Streptomycetaceae</taxon>
        <taxon>Allostreptomyces</taxon>
    </lineage>
</organism>
<proteinExistence type="predicted"/>
<name>A0A853A471_9ACTN</name>
<evidence type="ECO:0000313" key="2">
    <source>
        <dbReference type="EMBL" id="NYI05501.1"/>
    </source>
</evidence>
<gene>
    <name evidence="2" type="ORF">FHU37_002444</name>
</gene>
<feature type="compositionally biased region" description="Low complexity" evidence="1">
    <location>
        <begin position="105"/>
        <end position="123"/>
    </location>
</feature>
<dbReference type="Gene3D" id="3.30.565.10">
    <property type="entry name" value="Histidine kinase-like ATPase, C-terminal domain"/>
    <property type="match status" value="1"/>
</dbReference>
<dbReference type="InterPro" id="IPR050267">
    <property type="entry name" value="Anti-sigma-factor_SerPK"/>
</dbReference>
<sequence>MSIARRRLCGELDERQVPEPVVDDAALIISELLSNAFRHGRPLDPRLVDDAEDLRPPTTTPRTPVAVTVPLGSAPLGPAGPVGQLGQVGAVPVGSLPLARHTQETAEAPATANGTGTATAPAPDGGGVIRAHWRITVDGLLRLEVTDGGGPTRPRAAMPSLTAHGGRGLGIVATLALDWGFEDGAQGEVTVWAVLPVRARHARRPGLPVQRKADPQSEAEDPAPRTPARERELGRPGHGRLGPTPRGHGAGAGPGAAAAHPSGPGSGHGRGPAGGRGTGPSEDVLGPEEEAALLERFADEFPDPP</sequence>
<dbReference type="CDD" id="cd16936">
    <property type="entry name" value="HATPase_RsbW-like"/>
    <property type="match status" value="1"/>
</dbReference>
<accession>A0A853A471</accession>
<feature type="region of interest" description="Disordered" evidence="1">
    <location>
        <begin position="205"/>
        <end position="289"/>
    </location>
</feature>
<comment type="caution">
    <text evidence="2">The sequence shown here is derived from an EMBL/GenBank/DDBJ whole genome shotgun (WGS) entry which is preliminary data.</text>
</comment>
<dbReference type="PANTHER" id="PTHR35526:SF3">
    <property type="entry name" value="ANTI-SIGMA-F FACTOR RSBW"/>
    <property type="match status" value="1"/>
</dbReference>
<feature type="region of interest" description="Disordered" evidence="1">
    <location>
        <begin position="103"/>
        <end position="127"/>
    </location>
</feature>
<evidence type="ECO:0000313" key="3">
    <source>
        <dbReference type="Proteomes" id="UP000567795"/>
    </source>
</evidence>
<dbReference type="RefSeq" id="WP_376773931.1">
    <property type="nucleotide sequence ID" value="NZ_JACBZD010000001.1"/>
</dbReference>